<dbReference type="AlphaFoldDB" id="A0A5K3EW00"/>
<reference evidence="1" key="1">
    <citation type="submission" date="2019-11" db="UniProtKB">
        <authorList>
            <consortium name="WormBaseParasite"/>
        </authorList>
    </citation>
    <scope>IDENTIFICATION</scope>
</reference>
<organism evidence="1">
    <name type="scientific">Mesocestoides corti</name>
    <name type="common">Flatworm</name>
    <dbReference type="NCBI Taxonomy" id="53468"/>
    <lineage>
        <taxon>Eukaryota</taxon>
        <taxon>Metazoa</taxon>
        <taxon>Spiralia</taxon>
        <taxon>Lophotrochozoa</taxon>
        <taxon>Platyhelminthes</taxon>
        <taxon>Cestoda</taxon>
        <taxon>Eucestoda</taxon>
        <taxon>Cyclophyllidea</taxon>
        <taxon>Mesocestoididae</taxon>
        <taxon>Mesocestoides</taxon>
    </lineage>
</organism>
<proteinExistence type="predicted"/>
<evidence type="ECO:0000313" key="1">
    <source>
        <dbReference type="WBParaSite" id="MCU_003439-RA"/>
    </source>
</evidence>
<protein>
    <submittedName>
        <fullName evidence="1">Transposase</fullName>
    </submittedName>
</protein>
<name>A0A5K3EW00_MESCO</name>
<accession>A0A5K3EW00</accession>
<sequence length="116" mass="12854">MWSVLCTSRWNNSRAPCGYFRYHVTCRPRNAPLQSLDLSYDQVRAQVPVTTDVQKGAASLHQSPKPLAGVATLTAYVAGRVRQLIPPFTVNPWTCEKPATNSNIASRASEMAYFVP</sequence>
<dbReference type="WBParaSite" id="MCU_003439-RA">
    <property type="protein sequence ID" value="MCU_003439-RA"/>
    <property type="gene ID" value="MCU_003439"/>
</dbReference>